<dbReference type="AlphaFoldDB" id="A0A4R5CU52"/>
<dbReference type="InParanoid" id="A0A4R5CU52"/>
<dbReference type="CDD" id="cd04301">
    <property type="entry name" value="NAT_SF"/>
    <property type="match status" value="1"/>
</dbReference>
<dbReference type="Gene3D" id="3.40.630.30">
    <property type="match status" value="1"/>
</dbReference>
<dbReference type="SUPFAM" id="SSF55729">
    <property type="entry name" value="Acyl-CoA N-acyltransferases (Nat)"/>
    <property type="match status" value="1"/>
</dbReference>
<dbReference type="PROSITE" id="PS51186">
    <property type="entry name" value="GNAT"/>
    <property type="match status" value="1"/>
</dbReference>
<protein>
    <submittedName>
        <fullName evidence="2">N-acetyltransferase</fullName>
    </submittedName>
</protein>
<dbReference type="GO" id="GO:0005737">
    <property type="term" value="C:cytoplasm"/>
    <property type="evidence" value="ECO:0007669"/>
    <property type="project" value="TreeGrafter"/>
</dbReference>
<dbReference type="EMBL" id="SMKZ01000036">
    <property type="protein sequence ID" value="TDE02461.1"/>
    <property type="molecule type" value="Genomic_DNA"/>
</dbReference>
<organism evidence="2 3">
    <name type="scientific">Jiangella asiatica</name>
    <dbReference type="NCBI Taxonomy" id="2530372"/>
    <lineage>
        <taxon>Bacteria</taxon>
        <taxon>Bacillati</taxon>
        <taxon>Actinomycetota</taxon>
        <taxon>Actinomycetes</taxon>
        <taxon>Jiangellales</taxon>
        <taxon>Jiangellaceae</taxon>
        <taxon>Jiangella</taxon>
    </lineage>
</organism>
<gene>
    <name evidence="2" type="ORF">E1269_21875</name>
</gene>
<name>A0A4R5CU52_9ACTN</name>
<keyword evidence="2" id="KW-0808">Transferase</keyword>
<dbReference type="Proteomes" id="UP000294739">
    <property type="component" value="Unassembled WGS sequence"/>
</dbReference>
<dbReference type="InterPro" id="IPR016181">
    <property type="entry name" value="Acyl_CoA_acyltransferase"/>
</dbReference>
<reference evidence="2 3" key="1">
    <citation type="submission" date="2019-03" db="EMBL/GenBank/DDBJ databases">
        <title>Draft genome sequences of novel Actinobacteria.</title>
        <authorList>
            <person name="Sahin N."/>
            <person name="Ay H."/>
            <person name="Saygin H."/>
        </authorList>
    </citation>
    <scope>NUCLEOTIDE SEQUENCE [LARGE SCALE GENOMIC DNA]</scope>
    <source>
        <strain evidence="2 3">5K138</strain>
    </source>
</reference>
<dbReference type="Pfam" id="PF13302">
    <property type="entry name" value="Acetyltransf_3"/>
    <property type="match status" value="1"/>
</dbReference>
<evidence type="ECO:0000259" key="1">
    <source>
        <dbReference type="PROSITE" id="PS51186"/>
    </source>
</evidence>
<sequence length="166" mass="18361">MGGMAGEHVVLRPVSADDVPVLLHIISTPEVKQWWDAADLDAGWPLSDGSASTRFTILAGRRIAGLIQYWENDDPRDRHAGLEIFLDPDLHGRGLGRDAVRTLARHLFGERGHHRIVIDPAATNEVAIRCCAAVGFRPVGMMHRRERHTNSVRDGLVMDLLSSEFG</sequence>
<dbReference type="OrthoDB" id="9814648at2"/>
<evidence type="ECO:0000313" key="3">
    <source>
        <dbReference type="Proteomes" id="UP000294739"/>
    </source>
</evidence>
<accession>A0A4R5CU52</accession>
<proteinExistence type="predicted"/>
<dbReference type="GO" id="GO:1990189">
    <property type="term" value="F:protein N-terminal-serine acetyltransferase activity"/>
    <property type="evidence" value="ECO:0007669"/>
    <property type="project" value="TreeGrafter"/>
</dbReference>
<dbReference type="InterPro" id="IPR051908">
    <property type="entry name" value="Ribosomal_N-acetyltransferase"/>
</dbReference>
<dbReference type="PANTHER" id="PTHR43441">
    <property type="entry name" value="RIBOSOMAL-PROTEIN-SERINE ACETYLTRANSFERASE"/>
    <property type="match status" value="1"/>
</dbReference>
<comment type="caution">
    <text evidence="2">The sequence shown here is derived from an EMBL/GenBank/DDBJ whole genome shotgun (WGS) entry which is preliminary data.</text>
</comment>
<dbReference type="PANTHER" id="PTHR43441:SF11">
    <property type="entry name" value="RIBOSOMAL-PROTEIN-SERINE ACETYLTRANSFERASE"/>
    <property type="match status" value="1"/>
</dbReference>
<feature type="domain" description="N-acetyltransferase" evidence="1">
    <location>
        <begin position="9"/>
        <end position="159"/>
    </location>
</feature>
<keyword evidence="3" id="KW-1185">Reference proteome</keyword>
<evidence type="ECO:0000313" key="2">
    <source>
        <dbReference type="EMBL" id="TDE02461.1"/>
    </source>
</evidence>
<dbReference type="GO" id="GO:0008999">
    <property type="term" value="F:protein-N-terminal-alanine acetyltransferase activity"/>
    <property type="evidence" value="ECO:0007669"/>
    <property type="project" value="TreeGrafter"/>
</dbReference>
<dbReference type="InterPro" id="IPR000182">
    <property type="entry name" value="GNAT_dom"/>
</dbReference>